<protein>
    <submittedName>
        <fullName evidence="2">Acetyltransferase</fullName>
    </submittedName>
</protein>
<evidence type="ECO:0000259" key="1">
    <source>
        <dbReference type="PROSITE" id="PS51186"/>
    </source>
</evidence>
<dbReference type="PROSITE" id="PS51186">
    <property type="entry name" value="GNAT"/>
    <property type="match status" value="1"/>
</dbReference>
<reference evidence="2" key="1">
    <citation type="submission" date="2009-10" db="EMBL/GenBank/DDBJ databases">
        <title>The genome sequence of Streptomyces sviceus strain ATCC 29083.</title>
        <authorList>
            <consortium name="The Broad Institute Genome Sequencing Platform"/>
            <consortium name="Broad Institute Microbial Sequencing Center"/>
            <person name="Fischbach M."/>
            <person name="Godfrey P."/>
            <person name="Ward D."/>
            <person name="Young S."/>
            <person name="Zeng Q."/>
            <person name="Koehrsen M."/>
            <person name="Alvarado L."/>
            <person name="Berlin A.M."/>
            <person name="Bochicchio J."/>
            <person name="Borenstein D."/>
            <person name="Chapman S.B."/>
            <person name="Chen Z."/>
            <person name="Engels R."/>
            <person name="Freedman E."/>
            <person name="Gellesch M."/>
            <person name="Goldberg J."/>
            <person name="Griggs A."/>
            <person name="Gujja S."/>
            <person name="Heilman E.R."/>
            <person name="Heiman D.I."/>
            <person name="Hepburn T.A."/>
            <person name="Howarth C."/>
            <person name="Jen D."/>
            <person name="Larson L."/>
            <person name="Lewis B."/>
            <person name="Mehta T."/>
            <person name="Park D."/>
            <person name="Pearson M."/>
            <person name="Richards J."/>
            <person name="Roberts A."/>
            <person name="Saif S."/>
            <person name="Shea T.D."/>
            <person name="Shenoy N."/>
            <person name="Sisk P."/>
            <person name="Stolte C."/>
            <person name="Sykes S.N."/>
            <person name="Thomson T."/>
            <person name="Walk T."/>
            <person name="White J."/>
            <person name="Yandava C."/>
            <person name="Straight P."/>
            <person name="Clardy J."/>
            <person name="Hung D."/>
            <person name="Kolter R."/>
            <person name="Mekalanos J."/>
            <person name="Walker S."/>
            <person name="Walsh C.T."/>
            <person name="Wieland-Brown L.C."/>
            <person name="Haas B."/>
            <person name="Nusbaum C."/>
            <person name="Birren B."/>
        </authorList>
    </citation>
    <scope>NUCLEOTIDE SEQUENCE [LARGE SCALE GENOMIC DNA]</scope>
    <source>
        <strain evidence="2">ATCC 29083</strain>
    </source>
</reference>
<evidence type="ECO:0000313" key="2">
    <source>
        <dbReference type="EMBL" id="EDY58015.1"/>
    </source>
</evidence>
<dbReference type="Proteomes" id="UP000002785">
    <property type="component" value="Chromosome"/>
</dbReference>
<feature type="domain" description="N-acetyltransferase" evidence="1">
    <location>
        <begin position="18"/>
        <end position="176"/>
    </location>
</feature>
<dbReference type="InterPro" id="IPR000182">
    <property type="entry name" value="GNAT_dom"/>
</dbReference>
<organism evidence="2 3">
    <name type="scientific">Streptomyces sviceus (strain ATCC 29083 / DSM 924 / JCM 4929 / NBRC 13980 / NCIMB 11184 / NRRL 5439 / UC 5370)</name>
    <dbReference type="NCBI Taxonomy" id="463191"/>
    <lineage>
        <taxon>Bacteria</taxon>
        <taxon>Bacillati</taxon>
        <taxon>Actinomycetota</taxon>
        <taxon>Actinomycetes</taxon>
        <taxon>Kitasatosporales</taxon>
        <taxon>Streptomycetaceae</taxon>
        <taxon>Streptomyces</taxon>
    </lineage>
</organism>
<evidence type="ECO:0000313" key="3">
    <source>
        <dbReference type="Proteomes" id="UP000002785"/>
    </source>
</evidence>
<accession>B5HYT1</accession>
<proteinExistence type="predicted"/>
<dbReference type="AlphaFoldDB" id="B5HYT1"/>
<sequence length="176" mass="19803">MMPQLTVPDVRFHASYLDAVREFTEAGQDPAVLESGWLGPHAEVLREPAGFAAFVEMLRAETRRPRRPDWVPMTNLWYVEDDTFLGRLSIRHRLTPHLLELGGHIGYVVRPGARRQGHAKAMLAAAMPVCRQLGVDRALVTCDATNTASRKVIEANGGEFEDRRGAKLRYWIRTGN</sequence>
<dbReference type="SUPFAM" id="SSF55729">
    <property type="entry name" value="Acyl-CoA N-acyltransferases (Nat)"/>
    <property type="match status" value="1"/>
</dbReference>
<dbReference type="GO" id="GO:0016747">
    <property type="term" value="F:acyltransferase activity, transferring groups other than amino-acyl groups"/>
    <property type="evidence" value="ECO:0007669"/>
    <property type="project" value="InterPro"/>
</dbReference>
<dbReference type="HOGENOM" id="CLU_113231_3_0_11"/>
<dbReference type="PANTHER" id="PTHR39173">
    <property type="entry name" value="ACETYLTRANSFERASE"/>
    <property type="match status" value="1"/>
</dbReference>
<dbReference type="CDD" id="cd04301">
    <property type="entry name" value="NAT_SF"/>
    <property type="match status" value="1"/>
</dbReference>
<dbReference type="eggNOG" id="COG3981">
    <property type="taxonomic scope" value="Bacteria"/>
</dbReference>
<name>B5HYT1_STRX2</name>
<gene>
    <name evidence="2" type="ORF">SSEG_04595</name>
</gene>
<dbReference type="PANTHER" id="PTHR39173:SF1">
    <property type="entry name" value="ACETYLTRANSFERASE"/>
    <property type="match status" value="1"/>
</dbReference>
<dbReference type="InterPro" id="IPR016181">
    <property type="entry name" value="Acyl_CoA_acyltransferase"/>
</dbReference>
<keyword evidence="3" id="KW-1185">Reference proteome</keyword>
<dbReference type="Gene3D" id="3.40.630.30">
    <property type="match status" value="1"/>
</dbReference>
<dbReference type="EMBL" id="CM000951">
    <property type="protein sequence ID" value="EDY58015.1"/>
    <property type="molecule type" value="Genomic_DNA"/>
</dbReference>
<dbReference type="Pfam" id="PF13302">
    <property type="entry name" value="Acetyltransf_3"/>
    <property type="match status" value="1"/>
</dbReference>